<name>K6W5U6_9ACTN</name>
<dbReference type="RefSeq" id="WP_006330967.1">
    <property type="nucleotide sequence ID" value="NZ_BAHC01000049.1"/>
</dbReference>
<organism evidence="1 2">
    <name type="scientific">Gordonia rhizosphera NBRC 16068</name>
    <dbReference type="NCBI Taxonomy" id="1108045"/>
    <lineage>
        <taxon>Bacteria</taxon>
        <taxon>Bacillati</taxon>
        <taxon>Actinomycetota</taxon>
        <taxon>Actinomycetes</taxon>
        <taxon>Mycobacteriales</taxon>
        <taxon>Gordoniaceae</taxon>
        <taxon>Gordonia</taxon>
    </lineage>
</organism>
<accession>K6W5U6</accession>
<dbReference type="Pfam" id="PF13830">
    <property type="entry name" value="DUF4192"/>
    <property type="match status" value="1"/>
</dbReference>
<dbReference type="EMBL" id="BAHC01000049">
    <property type="protein sequence ID" value="GAB89076.1"/>
    <property type="molecule type" value="Genomic_DNA"/>
</dbReference>
<sequence length="318" mass="33400">MSNIRITAAPAELIAALPALMGFIPTESVVVIGVRDGRVQVTMRHDADTIAHMADHMAAVAAHHHLPTALVIAVTAGDGRHPVQTMTDALTRRGIEVVRRLHTTRCDEPAPFTDYITGDTGTSSDYRTSTATAGRVFSGLTVAASRDDLSAEFDTTPAVDTSRYDPATIDPISVAAAVVAAMTTHTIDDTGDLAARVGAVVTRSLHLRDALLRVADYDPAAAAWVYTTLSRPLRGRRRAEVLIMAAFCHYAAGHGARAGIALDRATEETGTLPALGALLDRALRAGVPPTDLVAAGVIPTAALADDLIGGHFPRPDEV</sequence>
<dbReference type="eggNOG" id="ENOG5031ERM">
    <property type="taxonomic scope" value="Bacteria"/>
</dbReference>
<dbReference type="AlphaFoldDB" id="K6W5U6"/>
<gene>
    <name evidence="1" type="ORF">GORHZ_049_00090</name>
</gene>
<evidence type="ECO:0008006" key="3">
    <source>
        <dbReference type="Google" id="ProtNLM"/>
    </source>
</evidence>
<reference evidence="1 2" key="1">
    <citation type="submission" date="2012-08" db="EMBL/GenBank/DDBJ databases">
        <title>Whole genome shotgun sequence of Gordonia rhizosphera NBRC 16068.</title>
        <authorList>
            <person name="Takarada H."/>
            <person name="Isaki S."/>
            <person name="Hosoyama A."/>
            <person name="Tsuchikane K."/>
            <person name="Katsumata H."/>
            <person name="Baba S."/>
            <person name="Ohji S."/>
            <person name="Yamazaki S."/>
            <person name="Fujita N."/>
        </authorList>
    </citation>
    <scope>NUCLEOTIDE SEQUENCE [LARGE SCALE GENOMIC DNA]</scope>
    <source>
        <strain evidence="1 2">NBRC 16068</strain>
    </source>
</reference>
<protein>
    <recommendedName>
        <fullName evidence="3">DUF4192 domain-containing protein</fullName>
    </recommendedName>
</protein>
<dbReference type="Proteomes" id="UP000008363">
    <property type="component" value="Unassembled WGS sequence"/>
</dbReference>
<keyword evidence="2" id="KW-1185">Reference proteome</keyword>
<dbReference type="InterPro" id="IPR025447">
    <property type="entry name" value="DUF4192"/>
</dbReference>
<dbReference type="OrthoDB" id="4382079at2"/>
<evidence type="ECO:0000313" key="1">
    <source>
        <dbReference type="EMBL" id="GAB89076.1"/>
    </source>
</evidence>
<comment type="caution">
    <text evidence="1">The sequence shown here is derived from an EMBL/GenBank/DDBJ whole genome shotgun (WGS) entry which is preliminary data.</text>
</comment>
<proteinExistence type="predicted"/>
<evidence type="ECO:0000313" key="2">
    <source>
        <dbReference type="Proteomes" id="UP000008363"/>
    </source>
</evidence>
<dbReference type="STRING" id="1108045.GORHZ_049_00090"/>